<dbReference type="RefSeq" id="XP_016770600.2">
    <property type="nucleotide sequence ID" value="XM_016915111.2"/>
</dbReference>
<dbReference type="EnsemblMetazoa" id="XM_016915111">
    <property type="protein sequence ID" value="XP_016770600"/>
    <property type="gene ID" value="LOC107965231"/>
</dbReference>
<organism evidence="2">
    <name type="scientific">Apis mellifera</name>
    <name type="common">Honeybee</name>
    <dbReference type="NCBI Taxonomy" id="7460"/>
    <lineage>
        <taxon>Eukaryota</taxon>
        <taxon>Metazoa</taxon>
        <taxon>Ecdysozoa</taxon>
        <taxon>Arthropoda</taxon>
        <taxon>Hexapoda</taxon>
        <taxon>Insecta</taxon>
        <taxon>Pterygota</taxon>
        <taxon>Neoptera</taxon>
        <taxon>Endopterygota</taxon>
        <taxon>Hymenoptera</taxon>
        <taxon>Apocrita</taxon>
        <taxon>Aculeata</taxon>
        <taxon>Apoidea</taxon>
        <taxon>Anthophila</taxon>
        <taxon>Apidae</taxon>
        <taxon>Apis</taxon>
    </lineage>
</organism>
<reference evidence="2" key="1">
    <citation type="submission" date="2021-01" db="UniProtKB">
        <authorList>
            <consortium name="EnsemblMetazoa"/>
        </authorList>
    </citation>
    <scope>IDENTIFICATION</scope>
    <source>
        <strain evidence="2">DH4</strain>
    </source>
</reference>
<keyword evidence="3" id="KW-1185">Reference proteome</keyword>
<evidence type="ECO:0000256" key="1">
    <source>
        <dbReference type="SAM" id="MobiDB-lite"/>
    </source>
</evidence>
<evidence type="ECO:0000313" key="3">
    <source>
        <dbReference type="Proteomes" id="UP000005203"/>
    </source>
</evidence>
<protein>
    <submittedName>
        <fullName evidence="4">Uncharacterized protein LOC107965231</fullName>
    </submittedName>
</protein>
<accession>A0A7M7IHL3</accession>
<evidence type="ECO:0000313" key="4">
    <source>
        <dbReference type="RefSeq" id="XP_016770600.2"/>
    </source>
</evidence>
<dbReference type="OrthoDB" id="7671596at2759"/>
<reference evidence="3" key="3">
    <citation type="submission" date="2025-05" db="UniProtKB">
        <authorList>
            <consortium name="RefSeq"/>
        </authorList>
    </citation>
    <scope>NUCLEOTIDE SEQUENCE [LARGE SCALE GENOMIC DNA]</scope>
    <source>
        <strain evidence="3">DH4</strain>
    </source>
</reference>
<name>A0A7M7IHL3_APIME</name>
<dbReference type="GeneID" id="107965231"/>
<accession>A0A8B7KNG9</accession>
<proteinExistence type="predicted"/>
<evidence type="ECO:0000313" key="2">
    <source>
        <dbReference type="EnsemblMetazoa" id="XP_016770600"/>
    </source>
</evidence>
<dbReference type="AlphaFoldDB" id="A0A7M7IHL3"/>
<sequence length="180" mass="21146">MKKDRTKLLNASTSYNEFFVKPYGFCCDIKNYDPKLSASRKRSVPLFSSSGLSGGGPDIKIRIQEHDDILNFSPRSTQRNVRDRVGLRGKYLRGVDRQLVDKRLRRGIELQSLADLITSRRLRGPLQWYLEDEIAAAREIMMTKKQEMYHAEMKKNIKIAKQKEKRRRRRKKKISSKKKD</sequence>
<reference evidence="4" key="2">
    <citation type="submission" date="2025-04" db="UniProtKB">
        <authorList>
            <consortium name="RefSeq"/>
        </authorList>
    </citation>
    <scope>IDENTIFICATION</scope>
    <source>
        <strain evidence="4">DH4</strain>
        <tissue evidence="4">Whole body</tissue>
    </source>
</reference>
<dbReference type="Proteomes" id="UP000005203">
    <property type="component" value="Linkage group LG1"/>
</dbReference>
<dbReference type="KEGG" id="ame:107965231"/>
<gene>
    <name evidence="4" type="primary">LOC107965231</name>
</gene>
<feature type="region of interest" description="Disordered" evidence="1">
    <location>
        <begin position="156"/>
        <end position="180"/>
    </location>
</feature>